<evidence type="ECO:0000256" key="5">
    <source>
        <dbReference type="ARBA" id="ARBA00023136"/>
    </source>
</evidence>
<proteinExistence type="inferred from homology"/>
<evidence type="ECO:0000313" key="9">
    <source>
        <dbReference type="EMBL" id="NXF90521.1"/>
    </source>
</evidence>
<dbReference type="FunFam" id="2.40.160.110:FF:000003">
    <property type="entry name" value="ATPase H+ transporting accessory protein 1"/>
    <property type="match status" value="1"/>
</dbReference>
<evidence type="ECO:0000259" key="8">
    <source>
        <dbReference type="Pfam" id="PF20520"/>
    </source>
</evidence>
<evidence type="ECO:0000313" key="10">
    <source>
        <dbReference type="Proteomes" id="UP000583613"/>
    </source>
</evidence>
<gene>
    <name evidence="9" type="primary">Atp6ap1</name>
    <name evidence="9" type="ORF">EUBBOU_R12740</name>
</gene>
<evidence type="ECO:0000256" key="3">
    <source>
        <dbReference type="ARBA" id="ARBA00022692"/>
    </source>
</evidence>
<dbReference type="InterPro" id="IPR046755">
    <property type="entry name" value="VAS1_LD"/>
</dbReference>
<evidence type="ECO:0000256" key="2">
    <source>
        <dbReference type="ARBA" id="ARBA00009037"/>
    </source>
</evidence>
<dbReference type="PANTHER" id="PTHR12471">
    <property type="entry name" value="VACUOLAR ATP SYNTHASE SUBUNIT S1"/>
    <property type="match status" value="1"/>
</dbReference>
<accession>A0A7K8XGX0</accession>
<dbReference type="EMBL" id="VWZE01010856">
    <property type="protein sequence ID" value="NXF90521.1"/>
    <property type="molecule type" value="Genomic_DNA"/>
</dbReference>
<dbReference type="Gene3D" id="2.40.160.110">
    <property type="match status" value="1"/>
</dbReference>
<dbReference type="InterPro" id="IPR046756">
    <property type="entry name" value="VAS1/VOA1_TM"/>
</dbReference>
<protein>
    <submittedName>
        <fullName evidence="9">VAS1 ATPase</fullName>
    </submittedName>
</protein>
<reference evidence="9 10" key="1">
    <citation type="submission" date="2019-09" db="EMBL/GenBank/DDBJ databases">
        <title>Bird 10,000 Genomes (B10K) Project - Family phase.</title>
        <authorList>
            <person name="Zhang G."/>
        </authorList>
    </citation>
    <scope>NUCLEOTIDE SEQUENCE [LARGE SCALE GENOMIC DNA]</scope>
    <source>
        <strain evidence="9">B10K-DU-001-04</strain>
        <tissue evidence="9">Muscle</tissue>
    </source>
</reference>
<name>A0A7K8XGX0_9PICI</name>
<dbReference type="GO" id="GO:0001671">
    <property type="term" value="F:ATPase activator activity"/>
    <property type="evidence" value="ECO:0007669"/>
    <property type="project" value="TreeGrafter"/>
</dbReference>
<dbReference type="Pfam" id="PF20520">
    <property type="entry name" value="Ac45-VOA1_TM"/>
    <property type="match status" value="1"/>
</dbReference>
<keyword evidence="3 6" id="KW-0812">Transmembrane</keyword>
<sequence>ALHEGHIVSAQELTEILQPVFTQNSRNLILFLQEKLSVDDFTYFSESYGNKNPFQNIQASLQSSPSSLVLPAVDCEATKYLLSLLEKSGDWKLTKITNLSVPHLEVNASKPNLVVIQLQQLVSGFNEISTLEAIAENDKMIGRLTMDLQEQGVPFSVIYTAVRPSSIYRRTNVMWEVRRQLMATEEEDSLSYPPLNVTIGNDTCILFYARNFSLKANNSVFIDLTNATFVTQNVNISSSECSDINTTLSLKYTKPVNGISSLEIRFLMSNKFYEGSARNWSTLDSVEIVQDGEKFSTFTVSAITAPAEYSSHCQLVGTSNLYPARLIPFSGEAKNWEVFISSLQIQGFNIENNQFSYASDCTGFFTPGIWMGLVTSVVLLWILAYGIHMIMQLTTNSRFDDPKGQALSVPQTE</sequence>
<keyword evidence="10" id="KW-1185">Reference proteome</keyword>
<dbReference type="Pfam" id="PF05827">
    <property type="entry name" value="VAS1_LD"/>
    <property type="match status" value="1"/>
</dbReference>
<dbReference type="GO" id="GO:0030659">
    <property type="term" value="C:cytoplasmic vesicle membrane"/>
    <property type="evidence" value="ECO:0007669"/>
    <property type="project" value="UniProtKB-ARBA"/>
</dbReference>
<feature type="non-terminal residue" evidence="9">
    <location>
        <position position="413"/>
    </location>
</feature>
<dbReference type="OrthoDB" id="9985059at2759"/>
<feature type="domain" description="V-type proton ATPase subunit S1/VOA1 transmembrane" evidence="8">
    <location>
        <begin position="363"/>
        <end position="401"/>
    </location>
</feature>
<evidence type="ECO:0000256" key="4">
    <source>
        <dbReference type="ARBA" id="ARBA00022989"/>
    </source>
</evidence>
<dbReference type="Proteomes" id="UP000583613">
    <property type="component" value="Unassembled WGS sequence"/>
</dbReference>
<comment type="caution">
    <text evidence="9">The sequence shown here is derived from an EMBL/GenBank/DDBJ whole genome shotgun (WGS) entry which is preliminary data.</text>
</comment>
<dbReference type="GO" id="GO:0012505">
    <property type="term" value="C:endomembrane system"/>
    <property type="evidence" value="ECO:0007669"/>
    <property type="project" value="UniProtKB-ARBA"/>
</dbReference>
<comment type="subcellular location">
    <subcellularLocation>
        <location evidence="1">Membrane</location>
        <topology evidence="1">Single-pass membrane protein</topology>
    </subcellularLocation>
</comment>
<dbReference type="GO" id="GO:0033176">
    <property type="term" value="C:proton-transporting V-type ATPase complex"/>
    <property type="evidence" value="ECO:0007669"/>
    <property type="project" value="TreeGrafter"/>
</dbReference>
<feature type="domain" description="V-type proton ATPase subunit S1 luminal" evidence="7">
    <location>
        <begin position="202"/>
        <end position="348"/>
    </location>
</feature>
<organism evidence="9 10">
    <name type="scientific">Eubucco bourcierii</name>
    <name type="common">red-headed barbet</name>
    <dbReference type="NCBI Taxonomy" id="91767"/>
    <lineage>
        <taxon>Eukaryota</taxon>
        <taxon>Metazoa</taxon>
        <taxon>Chordata</taxon>
        <taxon>Craniata</taxon>
        <taxon>Vertebrata</taxon>
        <taxon>Euteleostomi</taxon>
        <taxon>Archelosauria</taxon>
        <taxon>Archosauria</taxon>
        <taxon>Dinosauria</taxon>
        <taxon>Saurischia</taxon>
        <taxon>Theropoda</taxon>
        <taxon>Coelurosauria</taxon>
        <taxon>Aves</taxon>
        <taxon>Neognathae</taxon>
        <taxon>Neoaves</taxon>
        <taxon>Telluraves</taxon>
        <taxon>Coraciimorphae</taxon>
        <taxon>Piciformes</taxon>
        <taxon>Ramphastidae</taxon>
        <taxon>Eubucco</taxon>
    </lineage>
</organism>
<evidence type="ECO:0000259" key="7">
    <source>
        <dbReference type="Pfam" id="PF05827"/>
    </source>
</evidence>
<dbReference type="GO" id="GO:0098588">
    <property type="term" value="C:bounding membrane of organelle"/>
    <property type="evidence" value="ECO:0007669"/>
    <property type="project" value="UniProtKB-ARBA"/>
</dbReference>
<keyword evidence="4 6" id="KW-1133">Transmembrane helix</keyword>
<feature type="transmembrane region" description="Helical" evidence="6">
    <location>
        <begin position="369"/>
        <end position="388"/>
    </location>
</feature>
<evidence type="ECO:0000256" key="6">
    <source>
        <dbReference type="SAM" id="Phobius"/>
    </source>
</evidence>
<feature type="non-terminal residue" evidence="9">
    <location>
        <position position="1"/>
    </location>
</feature>
<dbReference type="AlphaFoldDB" id="A0A7K8XGX0"/>
<comment type="similarity">
    <text evidence="2">Belongs to the vacuolar ATPase subunit S1 family.</text>
</comment>
<keyword evidence="5 6" id="KW-0472">Membrane</keyword>
<dbReference type="PANTHER" id="PTHR12471:SF6">
    <property type="entry name" value="ATPASE H+ TRANSPORTING ACCESSORY PROTEIN 1"/>
    <property type="match status" value="1"/>
</dbReference>
<dbReference type="InterPro" id="IPR008388">
    <property type="entry name" value="Ac45_acc_su"/>
</dbReference>
<evidence type="ECO:0000256" key="1">
    <source>
        <dbReference type="ARBA" id="ARBA00004167"/>
    </source>
</evidence>
<dbReference type="GO" id="GO:0030641">
    <property type="term" value="P:regulation of cellular pH"/>
    <property type="evidence" value="ECO:0007669"/>
    <property type="project" value="TreeGrafter"/>
</dbReference>